<evidence type="ECO:0000256" key="1">
    <source>
        <dbReference type="ARBA" id="ARBA00022679"/>
    </source>
</evidence>
<keyword evidence="2" id="KW-0012">Acyltransferase</keyword>
<comment type="caution">
    <text evidence="3">The sequence shown here is derived from an EMBL/GenBank/DDBJ whole genome shotgun (WGS) entry which is preliminary data.</text>
</comment>
<gene>
    <name evidence="3" type="ORF">ACFQ4R_08030</name>
</gene>
<evidence type="ECO:0000256" key="2">
    <source>
        <dbReference type="ARBA" id="ARBA00023315"/>
    </source>
</evidence>
<dbReference type="PANTHER" id="PTHR36449:SF1">
    <property type="entry name" value="ACETYLTRANSFERASE"/>
    <property type="match status" value="1"/>
</dbReference>
<dbReference type="PANTHER" id="PTHR36449">
    <property type="entry name" value="ACETYLTRANSFERASE-RELATED"/>
    <property type="match status" value="1"/>
</dbReference>
<proteinExistence type="predicted"/>
<name>A0ABW4BNM9_9LACO</name>
<protein>
    <submittedName>
        <fullName evidence="3">GNAT family acetyltransferase</fullName>
    </submittedName>
</protein>
<evidence type="ECO:0000313" key="4">
    <source>
        <dbReference type="Proteomes" id="UP001597191"/>
    </source>
</evidence>
<keyword evidence="1" id="KW-0808">Transferase</keyword>
<dbReference type="RefSeq" id="WP_225420231.1">
    <property type="nucleotide sequence ID" value="NZ_JBHTOH010000079.1"/>
</dbReference>
<evidence type="ECO:0000313" key="3">
    <source>
        <dbReference type="EMBL" id="MFD1411529.1"/>
    </source>
</evidence>
<keyword evidence="4" id="KW-1185">Reference proteome</keyword>
<dbReference type="Gene3D" id="3.40.630.30">
    <property type="match status" value="1"/>
</dbReference>
<accession>A0ABW4BNM9</accession>
<dbReference type="Proteomes" id="UP001597191">
    <property type="component" value="Unassembled WGS sequence"/>
</dbReference>
<sequence length="207" mass="23908">MLKVVQLLDLIDSDEMPDEELKKLLFTFECKTVLGEESDVQYFLREKAVQFDKMALSRTYLVFSSYHDKPYICGYFSITIKSLIIPKRVFAKLSNSLKHRLMGMGQKTEQANYECKGYLIGQLGKNYSETAKTAGMISGDDLLELAYDKIRESHRMVGGRVLHLECDDIPKLKDFYSRNGFVELENYESKNGLRLFVKTMDKVLKHS</sequence>
<reference evidence="4" key="1">
    <citation type="journal article" date="2019" name="Int. J. Syst. Evol. Microbiol.">
        <title>The Global Catalogue of Microorganisms (GCM) 10K type strain sequencing project: providing services to taxonomists for standard genome sequencing and annotation.</title>
        <authorList>
            <consortium name="The Broad Institute Genomics Platform"/>
            <consortium name="The Broad Institute Genome Sequencing Center for Infectious Disease"/>
            <person name="Wu L."/>
            <person name="Ma J."/>
        </authorList>
    </citation>
    <scope>NUCLEOTIDE SEQUENCE [LARGE SCALE GENOMIC DNA]</scope>
    <source>
        <strain evidence="4">CCM 8937</strain>
    </source>
</reference>
<organism evidence="3 4">
    <name type="scientific">Lapidilactobacillus gannanensis</name>
    <dbReference type="NCBI Taxonomy" id="2486002"/>
    <lineage>
        <taxon>Bacteria</taxon>
        <taxon>Bacillati</taxon>
        <taxon>Bacillota</taxon>
        <taxon>Bacilli</taxon>
        <taxon>Lactobacillales</taxon>
        <taxon>Lactobacillaceae</taxon>
        <taxon>Lapidilactobacillus</taxon>
    </lineage>
</organism>
<dbReference type="EMBL" id="JBHTOH010000079">
    <property type="protein sequence ID" value="MFD1411529.1"/>
    <property type="molecule type" value="Genomic_DNA"/>
</dbReference>